<dbReference type="InterPro" id="IPR027417">
    <property type="entry name" value="P-loop_NTPase"/>
</dbReference>
<protein>
    <recommendedName>
        <fullName evidence="4">ABC transporter domain-containing protein</fullName>
    </recommendedName>
</protein>
<dbReference type="InterPro" id="IPR003593">
    <property type="entry name" value="AAA+_ATPase"/>
</dbReference>
<dbReference type="SUPFAM" id="SSF52540">
    <property type="entry name" value="P-loop containing nucleoside triphosphate hydrolases"/>
    <property type="match status" value="1"/>
</dbReference>
<feature type="domain" description="ABC transporter" evidence="4">
    <location>
        <begin position="401"/>
        <end position="671"/>
    </location>
</feature>
<dbReference type="OrthoDB" id="6500128at2759"/>
<keyword evidence="1" id="KW-0547">Nucleotide-binding</keyword>
<dbReference type="GO" id="GO:0016887">
    <property type="term" value="F:ATP hydrolysis activity"/>
    <property type="evidence" value="ECO:0007669"/>
    <property type="project" value="InterPro"/>
</dbReference>
<keyword evidence="3" id="KW-0812">Transmembrane</keyword>
<dbReference type="GO" id="GO:0015421">
    <property type="term" value="F:ABC-type oligopeptide transporter activity"/>
    <property type="evidence" value="ECO:0007669"/>
    <property type="project" value="TreeGrafter"/>
</dbReference>
<dbReference type="SMART" id="SM00382">
    <property type="entry name" value="AAA"/>
    <property type="match status" value="1"/>
</dbReference>
<dbReference type="Gene3D" id="3.40.50.300">
    <property type="entry name" value="P-loop containing nucleotide triphosphate hydrolases"/>
    <property type="match status" value="1"/>
</dbReference>
<dbReference type="PANTHER" id="PTHR43394:SF1">
    <property type="entry name" value="ATP-BINDING CASSETTE SUB-FAMILY B MEMBER 10, MITOCHONDRIAL"/>
    <property type="match status" value="1"/>
</dbReference>
<proteinExistence type="predicted"/>
<keyword evidence="3" id="KW-1133">Transmembrane helix</keyword>
<keyword evidence="2" id="KW-0067">ATP-binding</keyword>
<feature type="transmembrane region" description="Helical" evidence="3">
    <location>
        <begin position="106"/>
        <end position="126"/>
    </location>
</feature>
<reference evidence="5 6" key="1">
    <citation type="journal article" date="2020" name="ISME J.">
        <title>Uncovering the hidden diversity of litter-decomposition mechanisms in mushroom-forming fungi.</title>
        <authorList>
            <person name="Floudas D."/>
            <person name="Bentzer J."/>
            <person name="Ahren D."/>
            <person name="Johansson T."/>
            <person name="Persson P."/>
            <person name="Tunlid A."/>
        </authorList>
    </citation>
    <scope>NUCLEOTIDE SEQUENCE [LARGE SCALE GENOMIC DNA]</scope>
    <source>
        <strain evidence="5 6">CBS 291.85</strain>
    </source>
</reference>
<keyword evidence="6" id="KW-1185">Reference proteome</keyword>
<sequence length="681" mass="75972">MHLSNVPDENDTGLETHQYGVYNVYLEKSTEGFLGSFKELNKWRESLSAVSRLITEVYELAPALFIIYCIARVSKEVESVVLLHYETRILRIIETGLSQGTVDPGALFGAILARLVCVLFTSALWYSTKNVQSKFRARTMHYFDDCLLAARLSSDLTTDADNLSDEHLSAQAAWSAVVDFIDVFSRVFALMGQFGYVVHIGSSSNYGSLFVLFCLAGPFLRATHQPMLWIKPRVVEATNTHFLRMKALRTLSEKRFRSDVISANITQFVIKQFRTARIALGDTDISGPEVVAGRIGTPWINEMLYDALGDLPIVFSALLALLRPKTTSLSTIASLHESSNLLRQTFWDLFYTADEFLRRIGNVQQFYEFVDREPKVKDGEMIYPLPSDSGKSCTMPEGMAIELRNVSFSYPGDKDADTKALDDVSFSISPGQLVVIVGANGSGKSSIIKLITRLYDVATGSILIDGEDIQNFQLQSLRQAMATLTQDHHLYPLSLAENIGLGYVEAMNDTDLIHEAAQKGCATDIIEKLSEKMETVLDPQGIQYSARVDHDGKNKLYAKLKSLSKSKDVSGGERQRLVAARTFMRFNSGKIKLVAVDEPSSALDAKAELTLFDNLRSAREGKSMIFVTHRFGHLTKHADKILCMSKGRVVESGTHAELMQLKGEYFKLYNIQAEAFQPEEK</sequence>
<dbReference type="Pfam" id="PF00005">
    <property type="entry name" value="ABC_tran"/>
    <property type="match status" value="1"/>
</dbReference>
<evidence type="ECO:0000313" key="6">
    <source>
        <dbReference type="Proteomes" id="UP000559256"/>
    </source>
</evidence>
<accession>A0A8H5LTG4</accession>
<keyword evidence="3" id="KW-0472">Membrane</keyword>
<name>A0A8H5LTG4_9AGAR</name>
<dbReference type="PROSITE" id="PS50893">
    <property type="entry name" value="ABC_TRANSPORTER_2"/>
    <property type="match status" value="1"/>
</dbReference>
<dbReference type="AlphaFoldDB" id="A0A8H5LTG4"/>
<evidence type="ECO:0000256" key="2">
    <source>
        <dbReference type="ARBA" id="ARBA00022840"/>
    </source>
</evidence>
<dbReference type="EMBL" id="JAACJM010000014">
    <property type="protein sequence ID" value="KAF5368918.1"/>
    <property type="molecule type" value="Genomic_DNA"/>
</dbReference>
<dbReference type="GO" id="GO:0005524">
    <property type="term" value="F:ATP binding"/>
    <property type="evidence" value="ECO:0007669"/>
    <property type="project" value="UniProtKB-KW"/>
</dbReference>
<dbReference type="Proteomes" id="UP000559256">
    <property type="component" value="Unassembled WGS sequence"/>
</dbReference>
<comment type="caution">
    <text evidence="5">The sequence shown here is derived from an EMBL/GenBank/DDBJ whole genome shotgun (WGS) entry which is preliminary data.</text>
</comment>
<evidence type="ECO:0000256" key="1">
    <source>
        <dbReference type="ARBA" id="ARBA00022741"/>
    </source>
</evidence>
<organism evidence="5 6">
    <name type="scientific">Tetrapyrgos nigripes</name>
    <dbReference type="NCBI Taxonomy" id="182062"/>
    <lineage>
        <taxon>Eukaryota</taxon>
        <taxon>Fungi</taxon>
        <taxon>Dikarya</taxon>
        <taxon>Basidiomycota</taxon>
        <taxon>Agaricomycotina</taxon>
        <taxon>Agaricomycetes</taxon>
        <taxon>Agaricomycetidae</taxon>
        <taxon>Agaricales</taxon>
        <taxon>Marasmiineae</taxon>
        <taxon>Marasmiaceae</taxon>
        <taxon>Tetrapyrgos</taxon>
    </lineage>
</organism>
<evidence type="ECO:0000313" key="5">
    <source>
        <dbReference type="EMBL" id="KAF5368918.1"/>
    </source>
</evidence>
<dbReference type="InterPro" id="IPR039421">
    <property type="entry name" value="Type_1_exporter"/>
</dbReference>
<dbReference type="InterPro" id="IPR003439">
    <property type="entry name" value="ABC_transporter-like_ATP-bd"/>
</dbReference>
<evidence type="ECO:0000259" key="4">
    <source>
        <dbReference type="PROSITE" id="PS50893"/>
    </source>
</evidence>
<gene>
    <name evidence="5" type="ORF">D9758_002932</name>
</gene>
<dbReference type="PANTHER" id="PTHR43394">
    <property type="entry name" value="ATP-DEPENDENT PERMEASE MDL1, MITOCHONDRIAL"/>
    <property type="match status" value="1"/>
</dbReference>
<evidence type="ECO:0000256" key="3">
    <source>
        <dbReference type="SAM" id="Phobius"/>
    </source>
</evidence>